<evidence type="ECO:0000256" key="1">
    <source>
        <dbReference type="SAM" id="MobiDB-lite"/>
    </source>
</evidence>
<evidence type="ECO:0000313" key="3">
    <source>
        <dbReference type="Proteomes" id="UP000481153"/>
    </source>
</evidence>
<protein>
    <submittedName>
        <fullName evidence="2">Uncharacterized protein</fullName>
    </submittedName>
</protein>
<reference evidence="2 3" key="1">
    <citation type="submission" date="2019-07" db="EMBL/GenBank/DDBJ databases">
        <title>Genomics analysis of Aphanomyces spp. identifies a new class of oomycete effector associated with host adaptation.</title>
        <authorList>
            <person name="Gaulin E."/>
        </authorList>
    </citation>
    <scope>NUCLEOTIDE SEQUENCE [LARGE SCALE GENOMIC DNA]</scope>
    <source>
        <strain evidence="2 3">ATCC 201684</strain>
    </source>
</reference>
<evidence type="ECO:0000313" key="2">
    <source>
        <dbReference type="EMBL" id="KAF0735397.1"/>
    </source>
</evidence>
<feature type="region of interest" description="Disordered" evidence="1">
    <location>
        <begin position="30"/>
        <end position="61"/>
    </location>
</feature>
<keyword evidence="3" id="KW-1185">Reference proteome</keyword>
<name>A0A6G0X695_9STRA</name>
<dbReference type="Proteomes" id="UP000481153">
    <property type="component" value="Unassembled WGS sequence"/>
</dbReference>
<sequence>MNILSAAAQSVVYAFTACMEPMKTRLLRAESPESEAPFLELSEDKVPRSPSAGQFSRSIPQDEMKFAMTRDMMQSPEKTGGFQTKHLATISV</sequence>
<dbReference type="AlphaFoldDB" id="A0A6G0X695"/>
<accession>A0A6G0X695</accession>
<gene>
    <name evidence="2" type="ORF">Ae201684_008088</name>
</gene>
<organism evidence="2 3">
    <name type="scientific">Aphanomyces euteiches</name>
    <dbReference type="NCBI Taxonomy" id="100861"/>
    <lineage>
        <taxon>Eukaryota</taxon>
        <taxon>Sar</taxon>
        <taxon>Stramenopiles</taxon>
        <taxon>Oomycota</taxon>
        <taxon>Saprolegniomycetes</taxon>
        <taxon>Saprolegniales</taxon>
        <taxon>Verrucalvaceae</taxon>
        <taxon>Aphanomyces</taxon>
    </lineage>
</organism>
<dbReference type="EMBL" id="VJMJ01000098">
    <property type="protein sequence ID" value="KAF0735397.1"/>
    <property type="molecule type" value="Genomic_DNA"/>
</dbReference>
<proteinExistence type="predicted"/>
<comment type="caution">
    <text evidence="2">The sequence shown here is derived from an EMBL/GenBank/DDBJ whole genome shotgun (WGS) entry which is preliminary data.</text>
</comment>